<evidence type="ECO:0000256" key="1">
    <source>
        <dbReference type="SAM" id="MobiDB-lite"/>
    </source>
</evidence>
<feature type="region of interest" description="Disordered" evidence="1">
    <location>
        <begin position="138"/>
        <end position="180"/>
    </location>
</feature>
<dbReference type="VEuPathDB" id="FungiDB:VP01_3257g1"/>
<accession>A0A0L6UXX6</accession>
<name>A0A0L6UXX6_9BASI</name>
<protein>
    <submittedName>
        <fullName evidence="2">Uncharacterized protein</fullName>
    </submittedName>
</protein>
<organism evidence="2 3">
    <name type="scientific">Puccinia sorghi</name>
    <dbReference type="NCBI Taxonomy" id="27349"/>
    <lineage>
        <taxon>Eukaryota</taxon>
        <taxon>Fungi</taxon>
        <taxon>Dikarya</taxon>
        <taxon>Basidiomycota</taxon>
        <taxon>Pucciniomycotina</taxon>
        <taxon>Pucciniomycetes</taxon>
        <taxon>Pucciniales</taxon>
        <taxon>Pucciniaceae</taxon>
        <taxon>Puccinia</taxon>
    </lineage>
</organism>
<feature type="compositionally biased region" description="Basic and acidic residues" evidence="1">
    <location>
        <begin position="171"/>
        <end position="180"/>
    </location>
</feature>
<dbReference type="AlphaFoldDB" id="A0A0L6UXX6"/>
<comment type="caution">
    <text evidence="2">The sequence shown here is derived from an EMBL/GenBank/DDBJ whole genome shotgun (WGS) entry which is preliminary data.</text>
</comment>
<proteinExistence type="predicted"/>
<reference evidence="2 3" key="1">
    <citation type="submission" date="2015-08" db="EMBL/GenBank/DDBJ databases">
        <title>Next Generation Sequencing and Analysis of the Genome of Puccinia sorghi L Schw, the Causal Agent of Maize Common Rust.</title>
        <authorList>
            <person name="Rochi L."/>
            <person name="Burguener G."/>
            <person name="Darino M."/>
            <person name="Turjanski A."/>
            <person name="Kreff E."/>
            <person name="Dieguez M.J."/>
            <person name="Sacco F."/>
        </authorList>
    </citation>
    <scope>NUCLEOTIDE SEQUENCE [LARGE SCALE GENOMIC DNA]</scope>
    <source>
        <strain evidence="2 3">RO10H11247</strain>
    </source>
</reference>
<keyword evidence="3" id="KW-1185">Reference proteome</keyword>
<sequence length="180" mass="21387">HYLSILKLRRKEFIQNYQPTHWELLTPIERKKIIDKNLADRQEEQIEAQLEINNFFRLHRERKKIYRLKRTNLLTFLPTEYLLTKCLLLDPNAQNSLNPSHQRLEQGEGLVPEVRTVANPVNQSELGERIQKLTFKRIERAETNSDDPMEVDQPQVNLRPPPSSGVTPRHHAPEEEDWRK</sequence>
<gene>
    <name evidence="2" type="ORF">VP01_3257g1</name>
</gene>
<dbReference type="EMBL" id="LAVV01008232">
    <property type="protein sequence ID" value="KNZ53383.1"/>
    <property type="molecule type" value="Genomic_DNA"/>
</dbReference>
<evidence type="ECO:0000313" key="3">
    <source>
        <dbReference type="Proteomes" id="UP000037035"/>
    </source>
</evidence>
<dbReference type="Proteomes" id="UP000037035">
    <property type="component" value="Unassembled WGS sequence"/>
</dbReference>
<feature type="non-terminal residue" evidence="2">
    <location>
        <position position="1"/>
    </location>
</feature>
<evidence type="ECO:0000313" key="2">
    <source>
        <dbReference type="EMBL" id="KNZ53383.1"/>
    </source>
</evidence>